<dbReference type="NCBIfam" id="TIGR03462">
    <property type="entry name" value="CarR_dom_SF"/>
    <property type="match status" value="1"/>
</dbReference>
<evidence type="ECO:0000256" key="1">
    <source>
        <dbReference type="ARBA" id="ARBA00004141"/>
    </source>
</evidence>
<keyword evidence="6 8" id="KW-0472">Membrane</keyword>
<evidence type="ECO:0000256" key="6">
    <source>
        <dbReference type="ARBA" id="ARBA00023136"/>
    </source>
</evidence>
<dbReference type="GO" id="GO:0016020">
    <property type="term" value="C:membrane"/>
    <property type="evidence" value="ECO:0007669"/>
    <property type="project" value="UniProtKB-SubCell"/>
</dbReference>
<dbReference type="EMBL" id="LIAS01000210">
    <property type="protein sequence ID" value="KRO28617.1"/>
    <property type="molecule type" value="Genomic_DNA"/>
</dbReference>
<keyword evidence="4" id="KW-0125">Carotenoid biosynthesis</keyword>
<keyword evidence="7" id="KW-0413">Isomerase</keyword>
<name>A0A0R2NSH1_9ACTN</name>
<gene>
    <name evidence="10" type="ORF">ABR60_05445</name>
</gene>
<dbReference type="Pfam" id="PF18916">
    <property type="entry name" value="Lycopene_cyc"/>
    <property type="match status" value="1"/>
</dbReference>
<proteinExistence type="predicted"/>
<protein>
    <submittedName>
        <fullName evidence="10">Lycopene cyclase</fullName>
    </submittedName>
</protein>
<feature type="domain" description="Lycopene cyclase" evidence="9">
    <location>
        <begin position="4"/>
        <end position="87"/>
    </location>
</feature>
<evidence type="ECO:0000256" key="4">
    <source>
        <dbReference type="ARBA" id="ARBA00022746"/>
    </source>
</evidence>
<comment type="subcellular location">
    <subcellularLocation>
        <location evidence="1">Membrane</location>
        <topology evidence="1">Multi-pass membrane protein</topology>
    </subcellularLocation>
</comment>
<evidence type="ECO:0000256" key="3">
    <source>
        <dbReference type="ARBA" id="ARBA00022692"/>
    </source>
</evidence>
<evidence type="ECO:0000259" key="9">
    <source>
        <dbReference type="Pfam" id="PF18916"/>
    </source>
</evidence>
<sequence length="98" mass="11661">MLLFTLFSSWWLEFAFKIKVLRRPRKLLLSILPVSAFFLIWDAFAIYQKHWTFDQDQILGFYGPLDIPIEEFAFFIIIPIAAILTLEGVKVVIQRLRR</sequence>
<dbReference type="Proteomes" id="UP000053941">
    <property type="component" value="Unassembled WGS sequence"/>
</dbReference>
<reference evidence="10 11" key="1">
    <citation type="submission" date="2015-10" db="EMBL/GenBank/DDBJ databases">
        <title>Metagenome-Assembled Genomes uncover a global brackish microbiome.</title>
        <authorList>
            <person name="Hugerth L.W."/>
            <person name="Larsson J."/>
            <person name="Alneberg J."/>
            <person name="Lindh M.V."/>
            <person name="Legrand C."/>
            <person name="Pinhassi J."/>
            <person name="Andersson A.F."/>
        </authorList>
    </citation>
    <scope>NUCLEOTIDE SEQUENCE [LARGE SCALE GENOMIC DNA]</scope>
    <source>
        <strain evidence="10">BACL2 MAG-120802-bin41</strain>
    </source>
</reference>
<accession>A0A0R2NSH1</accession>
<dbReference type="GO" id="GO:0045436">
    <property type="term" value="F:lycopene beta cyclase activity"/>
    <property type="evidence" value="ECO:0007669"/>
    <property type="project" value="UniProtKB-ARBA"/>
</dbReference>
<dbReference type="InterPro" id="IPR017825">
    <property type="entry name" value="Lycopene_cyclase_dom"/>
</dbReference>
<evidence type="ECO:0000313" key="10">
    <source>
        <dbReference type="EMBL" id="KRO28617.1"/>
    </source>
</evidence>
<keyword evidence="3 8" id="KW-0812">Transmembrane</keyword>
<dbReference type="GO" id="GO:0016872">
    <property type="term" value="F:intramolecular lyase activity"/>
    <property type="evidence" value="ECO:0007669"/>
    <property type="project" value="InterPro"/>
</dbReference>
<evidence type="ECO:0000256" key="5">
    <source>
        <dbReference type="ARBA" id="ARBA00022989"/>
    </source>
</evidence>
<dbReference type="AlphaFoldDB" id="A0A0R2NSH1"/>
<comment type="pathway">
    <text evidence="2">Carotenoid biosynthesis.</text>
</comment>
<organism evidence="10 11">
    <name type="scientific">Actinobacteria bacterium BACL2 MAG-120802-bin41</name>
    <dbReference type="NCBI Taxonomy" id="1655568"/>
    <lineage>
        <taxon>Bacteria</taxon>
        <taxon>Bacillati</taxon>
        <taxon>Actinomycetota</taxon>
        <taxon>Actinomycetes</taxon>
        <taxon>Actinomycetes incertae sedis</taxon>
        <taxon>ac1 cluster</taxon>
    </lineage>
</organism>
<evidence type="ECO:0000256" key="2">
    <source>
        <dbReference type="ARBA" id="ARBA00004829"/>
    </source>
</evidence>
<keyword evidence="5 8" id="KW-1133">Transmembrane helix</keyword>
<evidence type="ECO:0000256" key="7">
    <source>
        <dbReference type="ARBA" id="ARBA00023235"/>
    </source>
</evidence>
<evidence type="ECO:0000256" key="8">
    <source>
        <dbReference type="SAM" id="Phobius"/>
    </source>
</evidence>
<comment type="caution">
    <text evidence="10">The sequence shown here is derived from an EMBL/GenBank/DDBJ whole genome shotgun (WGS) entry which is preliminary data.</text>
</comment>
<feature type="transmembrane region" description="Helical" evidence="8">
    <location>
        <begin position="72"/>
        <end position="93"/>
    </location>
</feature>
<dbReference type="GO" id="GO:0016117">
    <property type="term" value="P:carotenoid biosynthetic process"/>
    <property type="evidence" value="ECO:0007669"/>
    <property type="project" value="UniProtKB-KW"/>
</dbReference>
<evidence type="ECO:0000313" key="11">
    <source>
        <dbReference type="Proteomes" id="UP000053941"/>
    </source>
</evidence>
<feature type="transmembrane region" description="Helical" evidence="8">
    <location>
        <begin position="27"/>
        <end position="47"/>
    </location>
</feature>